<dbReference type="GO" id="GO:0045202">
    <property type="term" value="C:synapse"/>
    <property type="evidence" value="ECO:0007669"/>
    <property type="project" value="TreeGrafter"/>
</dbReference>
<dbReference type="GO" id="GO:0005737">
    <property type="term" value="C:cytoplasm"/>
    <property type="evidence" value="ECO:0007669"/>
    <property type="project" value="UniProtKB-SubCell"/>
</dbReference>
<proteinExistence type="predicted"/>
<evidence type="ECO:0000313" key="5">
    <source>
        <dbReference type="Proteomes" id="UP001497482"/>
    </source>
</evidence>
<dbReference type="Proteomes" id="UP001497482">
    <property type="component" value="Chromosome 2"/>
</dbReference>
<name>A0AAV2KTV4_KNICA</name>
<feature type="domain" description="Syntrophin C-terminal PH" evidence="3">
    <location>
        <begin position="65"/>
        <end position="135"/>
    </location>
</feature>
<evidence type="ECO:0000313" key="4">
    <source>
        <dbReference type="EMBL" id="CAL1592431.1"/>
    </source>
</evidence>
<sequence length="154" mass="17024">MFVLCRLVHSGSHRGSPAHGSELLFSTRSGTGRGVEAHVFRVETHWDLSSWTRALVQGVHTAAELITEVSIGCTLNRQDVRLTLHFENGFTVTREPDKASGGAVLYRYPYEKLKMSADDGVRNLCLDFGGPEGEMVRCSFGSPFLTIVPPQKQF</sequence>
<comment type="subcellular location">
    <subcellularLocation>
        <location evidence="1">Cytoplasm</location>
    </subcellularLocation>
</comment>
<dbReference type="AlphaFoldDB" id="A0AAV2KTV4"/>
<dbReference type="GO" id="GO:0005198">
    <property type="term" value="F:structural molecule activity"/>
    <property type="evidence" value="ECO:0007669"/>
    <property type="project" value="InterPro"/>
</dbReference>
<dbReference type="PANTHER" id="PTHR10554">
    <property type="entry name" value="SYNTROPHIN"/>
    <property type="match status" value="1"/>
</dbReference>
<organism evidence="4 5">
    <name type="scientific">Knipowitschia caucasica</name>
    <name type="common">Caucasian dwarf goby</name>
    <name type="synonym">Pomatoschistus caucasicus</name>
    <dbReference type="NCBI Taxonomy" id="637954"/>
    <lineage>
        <taxon>Eukaryota</taxon>
        <taxon>Metazoa</taxon>
        <taxon>Chordata</taxon>
        <taxon>Craniata</taxon>
        <taxon>Vertebrata</taxon>
        <taxon>Euteleostomi</taxon>
        <taxon>Actinopterygii</taxon>
        <taxon>Neopterygii</taxon>
        <taxon>Teleostei</taxon>
        <taxon>Neoteleostei</taxon>
        <taxon>Acanthomorphata</taxon>
        <taxon>Gobiaria</taxon>
        <taxon>Gobiiformes</taxon>
        <taxon>Gobioidei</taxon>
        <taxon>Gobiidae</taxon>
        <taxon>Gobiinae</taxon>
        <taxon>Knipowitschia</taxon>
    </lineage>
</organism>
<dbReference type="Pfam" id="PF23012">
    <property type="entry name" value="Syntrophin_4th"/>
    <property type="match status" value="1"/>
</dbReference>
<dbReference type="GO" id="GO:0016010">
    <property type="term" value="C:dystrophin-associated glycoprotein complex"/>
    <property type="evidence" value="ECO:0007669"/>
    <property type="project" value="TreeGrafter"/>
</dbReference>
<keyword evidence="2" id="KW-0963">Cytoplasm</keyword>
<keyword evidence="5" id="KW-1185">Reference proteome</keyword>
<dbReference type="EMBL" id="OZ035824">
    <property type="protein sequence ID" value="CAL1592431.1"/>
    <property type="molecule type" value="Genomic_DNA"/>
</dbReference>
<protein>
    <recommendedName>
        <fullName evidence="3">Syntrophin C-terminal PH domain-containing protein</fullName>
    </recommendedName>
</protein>
<dbReference type="PANTHER" id="PTHR10554:SF8">
    <property type="entry name" value="BETA-2-SYNTROPHIN"/>
    <property type="match status" value="1"/>
</dbReference>
<evidence type="ECO:0000259" key="3">
    <source>
        <dbReference type="Pfam" id="PF23012"/>
    </source>
</evidence>
<dbReference type="InterPro" id="IPR015482">
    <property type="entry name" value="Syntrophin"/>
</dbReference>
<dbReference type="InterPro" id="IPR055108">
    <property type="entry name" value="Syntrophin_4th"/>
</dbReference>
<evidence type="ECO:0000256" key="2">
    <source>
        <dbReference type="ARBA" id="ARBA00022490"/>
    </source>
</evidence>
<gene>
    <name evidence="4" type="ORF">KC01_LOCUS21681</name>
</gene>
<reference evidence="4 5" key="1">
    <citation type="submission" date="2024-04" db="EMBL/GenBank/DDBJ databases">
        <authorList>
            <person name="Waldvogel A.-M."/>
            <person name="Schoenle A."/>
        </authorList>
    </citation>
    <scope>NUCLEOTIDE SEQUENCE [LARGE SCALE GENOMIC DNA]</scope>
</reference>
<evidence type="ECO:0000256" key="1">
    <source>
        <dbReference type="ARBA" id="ARBA00004496"/>
    </source>
</evidence>
<accession>A0AAV2KTV4</accession>